<reference evidence="1" key="1">
    <citation type="submission" date="2021-04" db="EMBL/GenBank/DDBJ databases">
        <authorList>
            <person name="Tunstrom K."/>
        </authorList>
    </citation>
    <scope>NUCLEOTIDE SEQUENCE</scope>
</reference>
<protein>
    <submittedName>
        <fullName evidence="1">(apollo) hypothetical protein</fullName>
    </submittedName>
</protein>
<gene>
    <name evidence="1" type="ORF">PAPOLLO_LOCUS10927</name>
</gene>
<organism evidence="1 2">
    <name type="scientific">Parnassius apollo</name>
    <name type="common">Apollo butterfly</name>
    <name type="synonym">Papilio apollo</name>
    <dbReference type="NCBI Taxonomy" id="110799"/>
    <lineage>
        <taxon>Eukaryota</taxon>
        <taxon>Metazoa</taxon>
        <taxon>Ecdysozoa</taxon>
        <taxon>Arthropoda</taxon>
        <taxon>Hexapoda</taxon>
        <taxon>Insecta</taxon>
        <taxon>Pterygota</taxon>
        <taxon>Neoptera</taxon>
        <taxon>Endopterygota</taxon>
        <taxon>Lepidoptera</taxon>
        <taxon>Glossata</taxon>
        <taxon>Ditrysia</taxon>
        <taxon>Papilionoidea</taxon>
        <taxon>Papilionidae</taxon>
        <taxon>Parnassiinae</taxon>
        <taxon>Parnassini</taxon>
        <taxon>Parnassius</taxon>
        <taxon>Parnassius</taxon>
    </lineage>
</organism>
<evidence type="ECO:0000313" key="1">
    <source>
        <dbReference type="EMBL" id="CAG4984743.1"/>
    </source>
</evidence>
<comment type="caution">
    <text evidence="1">The sequence shown here is derived from an EMBL/GenBank/DDBJ whole genome shotgun (WGS) entry which is preliminary data.</text>
</comment>
<accession>A0A8S3WXM6</accession>
<dbReference type="Proteomes" id="UP000691718">
    <property type="component" value="Unassembled WGS sequence"/>
</dbReference>
<proteinExistence type="predicted"/>
<sequence length="162" mass="18142">MSRIYEDVDPAYAANCSNITLCSNTVGFFKNFSDEIISIAEEDNWLQSFEKVEDVHKVTAVMENKMIMQGLQEVFSRIQPLYRSKDAKISQEKLKEAEAALKQGDLNKSLALASQAVLRSPMTGIDEVADRGVSLALALWLRSEVLLRLNKFQAALEDLKLA</sequence>
<name>A0A8S3WXM6_PARAO</name>
<dbReference type="EMBL" id="CAJQZP010000774">
    <property type="protein sequence ID" value="CAG4984743.1"/>
    <property type="molecule type" value="Genomic_DNA"/>
</dbReference>
<dbReference type="OrthoDB" id="1028014at2759"/>
<dbReference type="AlphaFoldDB" id="A0A8S3WXM6"/>
<evidence type="ECO:0000313" key="2">
    <source>
        <dbReference type="Proteomes" id="UP000691718"/>
    </source>
</evidence>
<keyword evidence="2" id="KW-1185">Reference proteome</keyword>